<evidence type="ECO:0000256" key="1">
    <source>
        <dbReference type="ARBA" id="ARBA00004141"/>
    </source>
</evidence>
<dbReference type="SUPFAM" id="SSF53822">
    <property type="entry name" value="Periplasmic binding protein-like I"/>
    <property type="match status" value="1"/>
</dbReference>
<keyword evidence="11 13" id="KW-1071">Ligand-gated ion channel</keyword>
<evidence type="ECO:0000256" key="2">
    <source>
        <dbReference type="ARBA" id="ARBA00008685"/>
    </source>
</evidence>
<evidence type="ECO:0000256" key="14">
    <source>
        <dbReference type="SAM" id="MobiDB-lite"/>
    </source>
</evidence>
<dbReference type="Gene3D" id="3.40.50.2300">
    <property type="match status" value="3"/>
</dbReference>
<feature type="transmembrane region" description="Helical" evidence="15">
    <location>
        <begin position="595"/>
        <end position="618"/>
    </location>
</feature>
<dbReference type="InterPro" id="IPR001320">
    <property type="entry name" value="Iontro_rcpt_C"/>
</dbReference>
<dbReference type="Pfam" id="PF01094">
    <property type="entry name" value="ANF_receptor"/>
    <property type="match status" value="1"/>
</dbReference>
<evidence type="ECO:0000256" key="3">
    <source>
        <dbReference type="ARBA" id="ARBA00022448"/>
    </source>
</evidence>
<sequence>MVFYNWFSSNVARSTVDARPNIVKIGALLSFDSTIGKVATVALEAAVEDVNRDQTLLGATELYLIMQDTNYSGYLGMLEALSLMRNEVVSIIGPQFSVTAHVISHIANWFQVPLLSFAASDPTLSSLQYPFFMAAIAEIVDYYGWRAVIAIYVDDDHGRNGIAALGDKLAERRCKISYKAPLSPSVSRDEIANALVKVALMESRILVLLAHPEWGLQGFDVAQYLGMMGAGYVWIVTDWLSTIMDTYSPLPSQAVDDIQGVLTLQIYTPDSQQKRKFFSGWSKFTGGEGGNISFSYDPRLSELQRGNLHADALKFFNGGNQLLQNILQVNFTGLTCPIKFSDRNLIHPAYEVINVIGTGFRRIGYWSNYSGLSVEPPEKLYTKPPRNSSSSQQLYSVIWPGQRVGKPRGWVFSNSGRRLRIGVPNRVFYQEFVSRISNEFHGYCIDVFTAALNLLPYAVTYDFIAFGDGHNDPNGTELLQLVTAGVIGDISITTERTRMVDFTQPYIESGLVVVAPVRKLNSSAWAFLRPFSPLMWLVTALFFIVIGVVVWNLEHRINDHLRGPPKRQIVTILWFSFSTVVFAHKEKLKGTLSRLVLIIWLFVVLALNSSYLTSILAVEQLSSPIKGIESLIYGNDPIGYQYGSFTGNYLSNEYNIDKSRLVPYNSAEECAKALKEGPKNGGVAAVVDERAYMELFLSSNCEFSIAFPRDSPLAVDMSTAILKLSEGGDLQRIHDKWLQRSACSSEGAKEDADRLHLKSFWGLFLICGSACLLAFLVYLIQIIRKFVKRYSEELGGSSGRTSTSAHLQRFLSFVDEKEDDVKSKSKKRRIENRSINGNA</sequence>
<reference evidence="17" key="1">
    <citation type="journal article" date="2023" name="Plant Biotechnol. J.">
        <title>Chromosome-level wild Hevea brasiliensis genome provides new tools for genomic-assisted breeding and valuable loci to elevate rubber yield.</title>
        <authorList>
            <person name="Cheng H."/>
            <person name="Song X."/>
            <person name="Hu Y."/>
            <person name="Wu T."/>
            <person name="Yang Q."/>
            <person name="An Z."/>
            <person name="Feng S."/>
            <person name="Deng Z."/>
            <person name="Wu W."/>
            <person name="Zeng X."/>
            <person name="Tu M."/>
            <person name="Wang X."/>
            <person name="Huang H."/>
        </authorList>
    </citation>
    <scope>NUCLEOTIDE SEQUENCE</scope>
    <source>
        <strain evidence="17">MT/VB/25A 57/8</strain>
    </source>
</reference>
<dbReference type="PANTHER" id="PTHR18966">
    <property type="entry name" value="IONOTROPIC GLUTAMATE RECEPTOR"/>
    <property type="match status" value="1"/>
</dbReference>
<feature type="region of interest" description="Disordered" evidence="14">
    <location>
        <begin position="818"/>
        <end position="839"/>
    </location>
</feature>
<dbReference type="InterPro" id="IPR015683">
    <property type="entry name" value="Ionotropic_Glu_rcpt"/>
</dbReference>
<keyword evidence="8 13" id="KW-0472">Membrane</keyword>
<keyword evidence="18" id="KW-1185">Reference proteome</keyword>
<name>A0ABQ9LX11_HEVBR</name>
<dbReference type="SMART" id="SM00079">
    <property type="entry name" value="PBPe"/>
    <property type="match status" value="1"/>
</dbReference>
<evidence type="ECO:0000256" key="7">
    <source>
        <dbReference type="ARBA" id="ARBA00023065"/>
    </source>
</evidence>
<evidence type="ECO:0000256" key="13">
    <source>
        <dbReference type="PIRNR" id="PIRNR037090"/>
    </source>
</evidence>
<dbReference type="SUPFAM" id="SSF53850">
    <property type="entry name" value="Periplasmic binding protein-like II"/>
    <property type="match status" value="1"/>
</dbReference>
<dbReference type="Pfam" id="PF00060">
    <property type="entry name" value="Lig_chan"/>
    <property type="match status" value="1"/>
</dbReference>
<evidence type="ECO:0000256" key="4">
    <source>
        <dbReference type="ARBA" id="ARBA00022692"/>
    </source>
</evidence>
<protein>
    <recommendedName>
        <fullName evidence="13">Glutamate receptor</fullName>
    </recommendedName>
</protein>
<evidence type="ECO:0000256" key="10">
    <source>
        <dbReference type="ARBA" id="ARBA00023180"/>
    </source>
</evidence>
<comment type="function">
    <text evidence="13">Glutamate-gated receptor that probably acts as non-selective cation channel.</text>
</comment>
<keyword evidence="9 13" id="KW-0675">Receptor</keyword>
<evidence type="ECO:0000313" key="17">
    <source>
        <dbReference type="EMBL" id="KAJ9172549.1"/>
    </source>
</evidence>
<keyword evidence="6 15" id="KW-1133">Transmembrane helix</keyword>
<keyword evidence="4 15" id="KW-0812">Transmembrane</keyword>
<gene>
    <name evidence="17" type="ORF">P3X46_015774</name>
</gene>
<feature type="domain" description="Ionotropic glutamate receptor C-terminal" evidence="16">
    <location>
        <begin position="420"/>
        <end position="740"/>
    </location>
</feature>
<evidence type="ECO:0000256" key="15">
    <source>
        <dbReference type="SAM" id="Phobius"/>
    </source>
</evidence>
<dbReference type="EMBL" id="JARPOI010000009">
    <property type="protein sequence ID" value="KAJ9172549.1"/>
    <property type="molecule type" value="Genomic_DNA"/>
</dbReference>
<dbReference type="Proteomes" id="UP001174677">
    <property type="component" value="Chromosome 9"/>
</dbReference>
<evidence type="ECO:0000256" key="5">
    <source>
        <dbReference type="ARBA" id="ARBA00022729"/>
    </source>
</evidence>
<evidence type="ECO:0000259" key="16">
    <source>
        <dbReference type="SMART" id="SM00079"/>
    </source>
</evidence>
<dbReference type="Gene3D" id="3.40.190.10">
    <property type="entry name" value="Periplasmic binding protein-like II"/>
    <property type="match status" value="2"/>
</dbReference>
<accession>A0ABQ9LX11</accession>
<organism evidence="17 18">
    <name type="scientific">Hevea brasiliensis</name>
    <name type="common">Para rubber tree</name>
    <name type="synonym">Siphonia brasiliensis</name>
    <dbReference type="NCBI Taxonomy" id="3981"/>
    <lineage>
        <taxon>Eukaryota</taxon>
        <taxon>Viridiplantae</taxon>
        <taxon>Streptophyta</taxon>
        <taxon>Embryophyta</taxon>
        <taxon>Tracheophyta</taxon>
        <taxon>Spermatophyta</taxon>
        <taxon>Magnoliopsida</taxon>
        <taxon>eudicotyledons</taxon>
        <taxon>Gunneridae</taxon>
        <taxon>Pentapetalae</taxon>
        <taxon>rosids</taxon>
        <taxon>fabids</taxon>
        <taxon>Malpighiales</taxon>
        <taxon>Euphorbiaceae</taxon>
        <taxon>Crotonoideae</taxon>
        <taxon>Micrandreae</taxon>
        <taxon>Hevea</taxon>
    </lineage>
</organism>
<keyword evidence="3 13" id="KW-0813">Transport</keyword>
<keyword evidence="10" id="KW-0325">Glycoprotein</keyword>
<keyword evidence="12 13" id="KW-0407">Ion channel</keyword>
<proteinExistence type="inferred from homology"/>
<feature type="transmembrane region" description="Helical" evidence="15">
    <location>
        <begin position="534"/>
        <end position="553"/>
    </location>
</feature>
<dbReference type="InterPro" id="IPR001828">
    <property type="entry name" value="ANF_lig-bd_rcpt"/>
</dbReference>
<comment type="caution">
    <text evidence="17">The sequence shown here is derived from an EMBL/GenBank/DDBJ whole genome shotgun (WGS) entry which is preliminary data.</text>
</comment>
<comment type="subcellular location">
    <subcellularLocation>
        <location evidence="1">Membrane</location>
        <topology evidence="1">Multi-pass membrane protein</topology>
    </subcellularLocation>
</comment>
<comment type="similarity">
    <text evidence="2 13">Belongs to the glutamate-gated ion channel (TC 1.A.10.1) family.</text>
</comment>
<evidence type="ECO:0000256" key="12">
    <source>
        <dbReference type="ARBA" id="ARBA00023303"/>
    </source>
</evidence>
<dbReference type="PIRSF" id="PIRSF037090">
    <property type="entry name" value="Iontro_Glu-like_rcpt_pln"/>
    <property type="match status" value="1"/>
</dbReference>
<dbReference type="InterPro" id="IPR028082">
    <property type="entry name" value="Peripla_BP_I"/>
</dbReference>
<feature type="transmembrane region" description="Helical" evidence="15">
    <location>
        <begin position="760"/>
        <end position="780"/>
    </location>
</feature>
<evidence type="ECO:0000256" key="8">
    <source>
        <dbReference type="ARBA" id="ARBA00023136"/>
    </source>
</evidence>
<evidence type="ECO:0000256" key="11">
    <source>
        <dbReference type="ARBA" id="ARBA00023286"/>
    </source>
</evidence>
<evidence type="ECO:0000313" key="18">
    <source>
        <dbReference type="Proteomes" id="UP001174677"/>
    </source>
</evidence>
<dbReference type="InterPro" id="IPR017103">
    <property type="entry name" value="Iontropic_Glu_rcpt_pln"/>
</dbReference>
<evidence type="ECO:0000256" key="9">
    <source>
        <dbReference type="ARBA" id="ARBA00023170"/>
    </source>
</evidence>
<keyword evidence="7 13" id="KW-0406">Ion transport</keyword>
<dbReference type="Gene3D" id="1.10.287.70">
    <property type="match status" value="1"/>
</dbReference>
<evidence type="ECO:0000256" key="6">
    <source>
        <dbReference type="ARBA" id="ARBA00022989"/>
    </source>
</evidence>
<keyword evidence="5" id="KW-0732">Signal</keyword>
<dbReference type="CDD" id="cd13686">
    <property type="entry name" value="GluR_Plant"/>
    <property type="match status" value="1"/>
</dbReference>